<dbReference type="RefSeq" id="WP_154779553.1">
    <property type="nucleotide sequence ID" value="NZ_WMBC01000001.1"/>
</dbReference>
<feature type="compositionally biased region" description="Acidic residues" evidence="1">
    <location>
        <begin position="37"/>
        <end position="49"/>
    </location>
</feature>
<name>A0A844GJA8_9FIRM</name>
<sequence length="426" mass="48117">MKKKSLLRMGAVLLSYGFMINAMNVNTGMVVMAEEFSADEDTEPEDTTDQDIAGLPDGEENTEDTAYGNAENQNVEETQDFQDIIDAEGNTENTIEEQTEIVLPQKSVVMPFSDFLPVQEQENIFLLNSYSDLYLLHIKNDSEVTYTISFNQVLRESDVVLYLFDSEKNSVVDQEPVQDIMDFNENDTELCLNLKPSSDYVLTIFNAENYEKLGYTSRIVTGQNQKNETPAEEETGDSDSGYSTDSQDQSESEEVILTSVKLELDQDLETVPARFAKYLNTLKVYSVTLIYSDGSEKILDKSNGQYDLDVKYEDEKESEKTVRRIYHATLNEPATGKIFEDTKSVVLGSKDPAEIKTEEMTTLRVSGKKKWIMVRSTPGITGRYALNSSKMVKSIYYAPDDGEIVCTEDILNLHQGIPYNFLIKLD</sequence>
<dbReference type="AlphaFoldDB" id="A0A844GJA8"/>
<accession>A0A844GJA8</accession>
<proteinExistence type="predicted"/>
<keyword evidence="2" id="KW-0732">Signal</keyword>
<comment type="caution">
    <text evidence="3">The sequence shown here is derived from an EMBL/GenBank/DDBJ whole genome shotgun (WGS) entry which is preliminary data.</text>
</comment>
<dbReference type="EMBL" id="WMBC01000001">
    <property type="protein sequence ID" value="MTD59965.1"/>
    <property type="molecule type" value="Genomic_DNA"/>
</dbReference>
<reference evidence="3 4" key="1">
    <citation type="submission" date="2019-11" db="EMBL/GenBank/DDBJ databases">
        <title>Draft genome sequence of Blautia luti DSM 14534T, isolated from human stool.</title>
        <authorList>
            <person name="Ortiz R."/>
            <person name="Melis-Arcos F."/>
            <person name="Covarrubias P."/>
            <person name="Cardenas J.P."/>
            <person name="Perez-Donoso J."/>
            <person name="Almonacid D."/>
        </authorList>
    </citation>
    <scope>NUCLEOTIDE SEQUENCE [LARGE SCALE GENOMIC DNA]</scope>
    <source>
        <strain evidence="3 4">DSM 14534</strain>
    </source>
</reference>
<feature type="chain" id="PRO_5039240584" evidence="2">
    <location>
        <begin position="25"/>
        <end position="426"/>
    </location>
</feature>
<evidence type="ECO:0000256" key="2">
    <source>
        <dbReference type="SAM" id="SignalP"/>
    </source>
</evidence>
<dbReference type="Proteomes" id="UP000437824">
    <property type="component" value="Unassembled WGS sequence"/>
</dbReference>
<gene>
    <name evidence="3" type="ORF">GKZ57_01465</name>
</gene>
<feature type="region of interest" description="Disordered" evidence="1">
    <location>
        <begin position="37"/>
        <end position="70"/>
    </location>
</feature>
<evidence type="ECO:0000313" key="4">
    <source>
        <dbReference type="Proteomes" id="UP000437824"/>
    </source>
</evidence>
<feature type="region of interest" description="Disordered" evidence="1">
    <location>
        <begin position="221"/>
        <end position="254"/>
    </location>
</feature>
<evidence type="ECO:0000313" key="3">
    <source>
        <dbReference type="EMBL" id="MTD59965.1"/>
    </source>
</evidence>
<feature type="compositionally biased region" description="Low complexity" evidence="1">
    <location>
        <begin position="238"/>
        <end position="247"/>
    </location>
</feature>
<organism evidence="3 4">
    <name type="scientific">Blautia luti DSM 14534 = JCM 17040</name>
    <dbReference type="NCBI Taxonomy" id="649762"/>
    <lineage>
        <taxon>Bacteria</taxon>
        <taxon>Bacillati</taxon>
        <taxon>Bacillota</taxon>
        <taxon>Clostridia</taxon>
        <taxon>Lachnospirales</taxon>
        <taxon>Lachnospiraceae</taxon>
        <taxon>Blautia</taxon>
    </lineage>
</organism>
<protein>
    <submittedName>
        <fullName evidence="3">Uncharacterized protein</fullName>
    </submittedName>
</protein>
<feature type="signal peptide" evidence="2">
    <location>
        <begin position="1"/>
        <end position="24"/>
    </location>
</feature>
<evidence type="ECO:0000256" key="1">
    <source>
        <dbReference type="SAM" id="MobiDB-lite"/>
    </source>
</evidence>